<dbReference type="Proteomes" id="UP001165667">
    <property type="component" value="Unassembled WGS sequence"/>
</dbReference>
<dbReference type="AlphaFoldDB" id="A0AA42CMK2"/>
<evidence type="ECO:0000313" key="1">
    <source>
        <dbReference type="EMBL" id="MCW6511671.1"/>
    </source>
</evidence>
<sequence length="40" mass="4156">MRRYGTPAEFAAVVAVLASKPALYVAGSMIRVGEGAFKGL</sequence>
<dbReference type="EMBL" id="JAMOIM010000030">
    <property type="protein sequence ID" value="MCW6511671.1"/>
    <property type="molecule type" value="Genomic_DNA"/>
</dbReference>
<evidence type="ECO:0000313" key="2">
    <source>
        <dbReference type="Proteomes" id="UP001165667"/>
    </source>
</evidence>
<dbReference type="SUPFAM" id="SSF51735">
    <property type="entry name" value="NAD(P)-binding Rossmann-fold domains"/>
    <property type="match status" value="1"/>
</dbReference>
<proteinExistence type="predicted"/>
<gene>
    <name evidence="1" type="ORF">M8523_27250</name>
</gene>
<protein>
    <submittedName>
        <fullName evidence="1">Uncharacterized protein</fullName>
    </submittedName>
</protein>
<name>A0AA42CMK2_9HYPH</name>
<keyword evidence="2" id="KW-1185">Reference proteome</keyword>
<reference evidence="1" key="1">
    <citation type="submission" date="2022-05" db="EMBL/GenBank/DDBJ databases">
        <authorList>
            <person name="Pankratov T."/>
        </authorList>
    </citation>
    <scope>NUCLEOTIDE SEQUENCE</scope>
    <source>
        <strain evidence="1">BP6-180914</strain>
    </source>
</reference>
<dbReference type="Gene3D" id="3.40.50.720">
    <property type="entry name" value="NAD(P)-binding Rossmann-like Domain"/>
    <property type="match status" value="1"/>
</dbReference>
<accession>A0AA42CMK2</accession>
<dbReference type="InterPro" id="IPR036291">
    <property type="entry name" value="NAD(P)-bd_dom_sf"/>
</dbReference>
<organism evidence="1 2">
    <name type="scientific">Lichenifustis flavocetrariae</name>
    <dbReference type="NCBI Taxonomy" id="2949735"/>
    <lineage>
        <taxon>Bacteria</taxon>
        <taxon>Pseudomonadati</taxon>
        <taxon>Pseudomonadota</taxon>
        <taxon>Alphaproteobacteria</taxon>
        <taxon>Hyphomicrobiales</taxon>
        <taxon>Lichenihabitantaceae</taxon>
        <taxon>Lichenifustis</taxon>
    </lineage>
</organism>
<dbReference type="RefSeq" id="WP_282588046.1">
    <property type="nucleotide sequence ID" value="NZ_JAMOIM010000030.1"/>
</dbReference>
<comment type="caution">
    <text evidence="1">The sequence shown here is derived from an EMBL/GenBank/DDBJ whole genome shotgun (WGS) entry which is preliminary data.</text>
</comment>